<reference evidence="2" key="1">
    <citation type="submission" date="2021-01" db="EMBL/GenBank/DDBJ databases">
        <authorList>
            <person name="Corre E."/>
            <person name="Pelletier E."/>
            <person name="Niang G."/>
            <person name="Scheremetjew M."/>
            <person name="Finn R."/>
            <person name="Kale V."/>
            <person name="Holt S."/>
            <person name="Cochrane G."/>
            <person name="Meng A."/>
            <person name="Brown T."/>
            <person name="Cohen L."/>
        </authorList>
    </citation>
    <scope>NUCLEOTIDE SEQUENCE</scope>
    <source>
        <strain evidence="2">UIO037</strain>
    </source>
</reference>
<sequence length="126" mass="14419">MFRTSKCSKCSHTFRKTRKRKIPKLDTPARIARVFPQSRIVMYASVARSLISALALCMCHGHHIVFKWSALGRCLGLTVGRKPPRHATPPRERAAKEARQRLRRLCPNAHAAARSRTAYARSRQMR</sequence>
<organism evidence="2">
    <name type="scientific">Prymnesium polylepis</name>
    <dbReference type="NCBI Taxonomy" id="72548"/>
    <lineage>
        <taxon>Eukaryota</taxon>
        <taxon>Haptista</taxon>
        <taxon>Haptophyta</taxon>
        <taxon>Prymnesiophyceae</taxon>
        <taxon>Prymnesiales</taxon>
        <taxon>Prymnesiaceae</taxon>
        <taxon>Prymnesium</taxon>
    </lineage>
</organism>
<gene>
    <name evidence="2" type="ORF">CPOL0286_LOCUS4320</name>
</gene>
<feature type="compositionally biased region" description="Basic and acidic residues" evidence="1">
    <location>
        <begin position="89"/>
        <end position="99"/>
    </location>
</feature>
<dbReference type="EMBL" id="HBKO01009400">
    <property type="protein sequence ID" value="CAE2200165.1"/>
    <property type="molecule type" value="Transcribed_RNA"/>
</dbReference>
<feature type="region of interest" description="Disordered" evidence="1">
    <location>
        <begin position="80"/>
        <end position="99"/>
    </location>
</feature>
<dbReference type="AlphaFoldDB" id="A0A7S4HIE3"/>
<evidence type="ECO:0000313" key="2">
    <source>
        <dbReference type="EMBL" id="CAE2200165.1"/>
    </source>
</evidence>
<proteinExistence type="predicted"/>
<accession>A0A7S4HIE3</accession>
<protein>
    <submittedName>
        <fullName evidence="2">Uncharacterized protein</fullName>
    </submittedName>
</protein>
<evidence type="ECO:0000256" key="1">
    <source>
        <dbReference type="SAM" id="MobiDB-lite"/>
    </source>
</evidence>
<name>A0A7S4HIE3_9EUKA</name>